<dbReference type="GeneID" id="104753555"/>
<name>A0ABM0WPB6_CAMSA</name>
<dbReference type="SUPFAM" id="SSF53098">
    <property type="entry name" value="Ribonuclease H-like"/>
    <property type="match status" value="1"/>
</dbReference>
<dbReference type="InterPro" id="IPR012337">
    <property type="entry name" value="RNaseH-like_sf"/>
</dbReference>
<sequence length="282" mass="32749">MYILVAVDYFSKWVEAIASPTNDHKVVMKMFKSIIFPRFGIQRVVISDGGTHFINRVFDGLLRKYGFKHKFATTYHPQTSRQVEVSNKQIKAILARIVRITKKDWAFKLDDALWAYKTAYKTPIGRTPFQLLYGKNCHLPVEVEYKAMWATKLLNLDIKTAQEKRVMVFHELDDIRLEAYDNSRIYKERTKAFHDKKIRHKNLKAGNKVLLFNSKLRLFPGMLKSRWSGPFEIKKVLPYGGVTLLGKDETEFTVNGQRVKKYMTNEITEVGSSLRLVDPAPV</sequence>
<reference evidence="2" key="1">
    <citation type="journal article" date="2014" name="Nat. Commun.">
        <title>The emerging biofuel crop Camelina sativa retains a highly undifferentiated hexaploid genome structure.</title>
        <authorList>
            <person name="Kagale S."/>
            <person name="Koh C."/>
            <person name="Nixon J."/>
            <person name="Bollina V."/>
            <person name="Clarke W.E."/>
            <person name="Tuteja R."/>
            <person name="Spillane C."/>
            <person name="Robinson S.J."/>
            <person name="Links M.G."/>
            <person name="Clarke C."/>
            <person name="Higgins E.E."/>
            <person name="Huebert T."/>
            <person name="Sharpe A.G."/>
            <person name="Parkin I.A."/>
        </authorList>
    </citation>
    <scope>NUCLEOTIDE SEQUENCE [LARGE SCALE GENOMIC DNA]</scope>
    <source>
        <strain evidence="2">cv. DH55</strain>
    </source>
</reference>
<keyword evidence="2" id="KW-1185">Reference proteome</keyword>
<feature type="domain" description="Integrase catalytic" evidence="1">
    <location>
        <begin position="1"/>
        <end position="136"/>
    </location>
</feature>
<reference evidence="3" key="2">
    <citation type="submission" date="2025-08" db="UniProtKB">
        <authorList>
            <consortium name="RefSeq"/>
        </authorList>
    </citation>
    <scope>IDENTIFICATION</scope>
    <source>
        <tissue evidence="3">Leaf</tissue>
    </source>
</reference>
<dbReference type="InterPro" id="IPR001584">
    <property type="entry name" value="Integrase_cat-core"/>
</dbReference>
<organism evidence="2 3">
    <name type="scientific">Camelina sativa</name>
    <name type="common">False flax</name>
    <name type="synonym">Myagrum sativum</name>
    <dbReference type="NCBI Taxonomy" id="90675"/>
    <lineage>
        <taxon>Eukaryota</taxon>
        <taxon>Viridiplantae</taxon>
        <taxon>Streptophyta</taxon>
        <taxon>Embryophyta</taxon>
        <taxon>Tracheophyta</taxon>
        <taxon>Spermatophyta</taxon>
        <taxon>Magnoliopsida</taxon>
        <taxon>eudicotyledons</taxon>
        <taxon>Gunneridae</taxon>
        <taxon>Pentapetalae</taxon>
        <taxon>rosids</taxon>
        <taxon>malvids</taxon>
        <taxon>Brassicales</taxon>
        <taxon>Brassicaceae</taxon>
        <taxon>Camelineae</taxon>
        <taxon>Camelina</taxon>
    </lineage>
</organism>
<dbReference type="InterPro" id="IPR052160">
    <property type="entry name" value="Gypsy_RT_Integrase-like"/>
</dbReference>
<dbReference type="PROSITE" id="PS50994">
    <property type="entry name" value="INTEGRASE"/>
    <property type="match status" value="1"/>
</dbReference>
<evidence type="ECO:0000259" key="1">
    <source>
        <dbReference type="PROSITE" id="PS50994"/>
    </source>
</evidence>
<protein>
    <submittedName>
        <fullName evidence="3">Uncharacterized protein LOC104753555</fullName>
    </submittedName>
</protein>
<proteinExistence type="predicted"/>
<evidence type="ECO:0000313" key="3">
    <source>
        <dbReference type="RefSeq" id="XP_010474092.1"/>
    </source>
</evidence>
<dbReference type="RefSeq" id="XP_010474092.1">
    <property type="nucleotide sequence ID" value="XM_010475790.1"/>
</dbReference>
<dbReference type="Proteomes" id="UP000694864">
    <property type="component" value="Chromosome 16"/>
</dbReference>
<dbReference type="Gene3D" id="3.30.420.10">
    <property type="entry name" value="Ribonuclease H-like superfamily/Ribonuclease H"/>
    <property type="match status" value="1"/>
</dbReference>
<gene>
    <name evidence="3" type="primary">LOC104753555</name>
</gene>
<evidence type="ECO:0000313" key="2">
    <source>
        <dbReference type="Proteomes" id="UP000694864"/>
    </source>
</evidence>
<dbReference type="Pfam" id="PF00665">
    <property type="entry name" value="rve"/>
    <property type="match status" value="1"/>
</dbReference>
<accession>A0ABM0WPB6</accession>
<dbReference type="InterPro" id="IPR036397">
    <property type="entry name" value="RNaseH_sf"/>
</dbReference>
<dbReference type="PANTHER" id="PTHR47266">
    <property type="entry name" value="ENDONUCLEASE-RELATED"/>
    <property type="match status" value="1"/>
</dbReference>